<evidence type="ECO:0000256" key="1">
    <source>
        <dbReference type="ARBA" id="ARBA00004496"/>
    </source>
</evidence>
<comment type="pathway">
    <text evidence="2">Amino-acid biosynthesis; L-cysteine biosynthesis; L-cysteine from L-serine: step 1/2.</text>
</comment>
<dbReference type="FunFam" id="2.160.10.10:FF:000007">
    <property type="entry name" value="Serine acetyltransferase"/>
    <property type="match status" value="1"/>
</dbReference>
<comment type="subcellular location">
    <subcellularLocation>
        <location evidence="1">Cytoplasm</location>
    </subcellularLocation>
</comment>
<dbReference type="AlphaFoldDB" id="A0A426U1X7"/>
<evidence type="ECO:0000256" key="11">
    <source>
        <dbReference type="ARBA" id="ARBA00023315"/>
    </source>
</evidence>
<evidence type="ECO:0000256" key="8">
    <source>
        <dbReference type="ARBA" id="ARBA00022679"/>
    </source>
</evidence>
<dbReference type="InterPro" id="IPR011004">
    <property type="entry name" value="Trimer_LpxA-like_sf"/>
</dbReference>
<dbReference type="NCBIfam" id="NF041874">
    <property type="entry name" value="EPS_EpsC"/>
    <property type="match status" value="1"/>
</dbReference>
<dbReference type="Gene3D" id="1.10.3130.10">
    <property type="entry name" value="serine acetyltransferase, domain 1"/>
    <property type="match status" value="1"/>
</dbReference>
<dbReference type="Gene3D" id="2.160.10.10">
    <property type="entry name" value="Hexapeptide repeat proteins"/>
    <property type="match status" value="1"/>
</dbReference>
<dbReference type="GO" id="GO:0006535">
    <property type="term" value="P:cysteine biosynthetic process from serine"/>
    <property type="evidence" value="ECO:0007669"/>
    <property type="project" value="InterPro"/>
</dbReference>
<name>A0A426U1X7_9CHLR</name>
<dbReference type="GO" id="GO:0005737">
    <property type="term" value="C:cytoplasm"/>
    <property type="evidence" value="ECO:0007669"/>
    <property type="project" value="UniProtKB-SubCell"/>
</dbReference>
<accession>A0A426U1X7</accession>
<keyword evidence="7" id="KW-0028">Amino-acid biosynthesis</keyword>
<comment type="catalytic activity">
    <reaction evidence="12">
        <text>L-serine + acetyl-CoA = O-acetyl-L-serine + CoA</text>
        <dbReference type="Rhea" id="RHEA:24560"/>
        <dbReference type="ChEBI" id="CHEBI:33384"/>
        <dbReference type="ChEBI" id="CHEBI:57287"/>
        <dbReference type="ChEBI" id="CHEBI:57288"/>
        <dbReference type="ChEBI" id="CHEBI:58340"/>
        <dbReference type="EC" id="2.3.1.30"/>
    </reaction>
</comment>
<keyword evidence="11 13" id="KW-0012">Acyltransferase</keyword>
<keyword evidence="6" id="KW-0963">Cytoplasm</keyword>
<dbReference type="FunFam" id="1.10.3130.10:FF:000003">
    <property type="entry name" value="Serine acetyltransferase"/>
    <property type="match status" value="1"/>
</dbReference>
<dbReference type="EMBL" id="RSAS01000336">
    <property type="protein sequence ID" value="RRR73474.1"/>
    <property type="molecule type" value="Genomic_DNA"/>
</dbReference>
<dbReference type="InterPro" id="IPR053376">
    <property type="entry name" value="Serine_acetyltransferase"/>
</dbReference>
<dbReference type="InterPro" id="IPR005881">
    <property type="entry name" value="Ser_O-AcTrfase"/>
</dbReference>
<dbReference type="InterPro" id="IPR045304">
    <property type="entry name" value="LbH_SAT"/>
</dbReference>
<evidence type="ECO:0000256" key="9">
    <source>
        <dbReference type="ARBA" id="ARBA00022737"/>
    </source>
</evidence>
<evidence type="ECO:0000256" key="2">
    <source>
        <dbReference type="ARBA" id="ARBA00004876"/>
    </source>
</evidence>
<dbReference type="GO" id="GO:0009001">
    <property type="term" value="F:serine O-acetyltransferase activity"/>
    <property type="evidence" value="ECO:0007669"/>
    <property type="project" value="UniProtKB-EC"/>
</dbReference>
<dbReference type="PANTHER" id="PTHR42811">
    <property type="entry name" value="SERINE ACETYLTRANSFERASE"/>
    <property type="match status" value="1"/>
</dbReference>
<dbReference type="EC" id="2.3.1.30" evidence="4"/>
<evidence type="ECO:0000256" key="12">
    <source>
        <dbReference type="ARBA" id="ARBA00049486"/>
    </source>
</evidence>
<evidence type="ECO:0000256" key="6">
    <source>
        <dbReference type="ARBA" id="ARBA00022490"/>
    </source>
</evidence>
<dbReference type="SUPFAM" id="SSF51161">
    <property type="entry name" value="Trimeric LpxA-like enzymes"/>
    <property type="match status" value="1"/>
</dbReference>
<keyword evidence="8 13" id="KW-0808">Transferase</keyword>
<dbReference type="Proteomes" id="UP000280307">
    <property type="component" value="Unassembled WGS sequence"/>
</dbReference>
<protein>
    <recommendedName>
        <fullName evidence="5">Serine acetyltransferase</fullName>
        <ecNumber evidence="4">2.3.1.30</ecNumber>
    </recommendedName>
</protein>
<keyword evidence="9" id="KW-0677">Repeat</keyword>
<dbReference type="InterPro" id="IPR042122">
    <property type="entry name" value="Ser_AcTrfase_N_sf"/>
</dbReference>
<dbReference type="NCBIfam" id="TIGR01172">
    <property type="entry name" value="cysE"/>
    <property type="match status" value="1"/>
</dbReference>
<dbReference type="CDD" id="cd03354">
    <property type="entry name" value="LbH_SAT"/>
    <property type="match status" value="1"/>
</dbReference>
<reference evidence="13 14" key="1">
    <citation type="submission" date="2018-12" db="EMBL/GenBank/DDBJ databases">
        <title>Genome Sequence of Candidatus Viridilinea halotolerans isolated from saline sulfide-rich spring.</title>
        <authorList>
            <person name="Grouzdev D.S."/>
            <person name="Burganskaya E.I."/>
            <person name="Krutkina M.S."/>
            <person name="Sukhacheva M.V."/>
            <person name="Gorlenko V.M."/>
        </authorList>
    </citation>
    <scope>NUCLEOTIDE SEQUENCE [LARGE SCALE GENOMIC DNA]</scope>
    <source>
        <strain evidence="13">Chok-6</strain>
    </source>
</reference>
<evidence type="ECO:0000313" key="14">
    <source>
        <dbReference type="Proteomes" id="UP000280307"/>
    </source>
</evidence>
<comment type="similarity">
    <text evidence="3">Belongs to the transferase hexapeptide repeat family.</text>
</comment>
<organism evidence="13 14">
    <name type="scientific">Candidatus Viridilinea halotolerans</name>
    <dbReference type="NCBI Taxonomy" id="2491704"/>
    <lineage>
        <taxon>Bacteria</taxon>
        <taxon>Bacillati</taxon>
        <taxon>Chloroflexota</taxon>
        <taxon>Chloroflexia</taxon>
        <taxon>Chloroflexales</taxon>
        <taxon>Chloroflexineae</taxon>
        <taxon>Oscillochloridaceae</taxon>
        <taxon>Candidatus Viridilinea</taxon>
    </lineage>
</organism>
<gene>
    <name evidence="13" type="primary">cysE</name>
    <name evidence="13" type="ORF">EI684_08675</name>
</gene>
<evidence type="ECO:0000256" key="3">
    <source>
        <dbReference type="ARBA" id="ARBA00007274"/>
    </source>
</evidence>
<proteinExistence type="inferred from homology"/>
<keyword evidence="10" id="KW-0198">Cysteine biosynthesis</keyword>
<comment type="caution">
    <text evidence="13">The sequence shown here is derived from an EMBL/GenBank/DDBJ whole genome shotgun (WGS) entry which is preliminary data.</text>
</comment>
<evidence type="ECO:0000256" key="7">
    <source>
        <dbReference type="ARBA" id="ARBA00022605"/>
    </source>
</evidence>
<evidence type="ECO:0000256" key="4">
    <source>
        <dbReference type="ARBA" id="ARBA00013266"/>
    </source>
</evidence>
<evidence type="ECO:0000313" key="13">
    <source>
        <dbReference type="EMBL" id="RRR73474.1"/>
    </source>
</evidence>
<evidence type="ECO:0000256" key="10">
    <source>
        <dbReference type="ARBA" id="ARBA00023192"/>
    </source>
</evidence>
<evidence type="ECO:0000256" key="5">
    <source>
        <dbReference type="ARBA" id="ARBA00018522"/>
    </source>
</evidence>
<sequence>MTLSHALRVLRDDVRAIFRNDPAARNLAEVLLYPGLHAIVLHRAAHALWRRRIPFLPRLVSQYSRFLTGIEIHPGARIGRGFFIDHGMGVVVGETTVIGDWVMLYQGVTLGGTGKQQGKRHPTLEDHVVVGVGALVLGAITLHTGARIGGGAVVVKDVPPHATAVGVPARIVATRDPATGRSRRGDSLPDPEGAMLRGLHAKIMELELRMSDLEEVTHTRHAEHHLAYDALPPSLWSVLEDDLLDIYCKETGDEEYQAGLGI</sequence>